<feature type="region of interest" description="Disordered" evidence="1">
    <location>
        <begin position="1"/>
        <end position="22"/>
    </location>
</feature>
<feature type="region of interest" description="Disordered" evidence="1">
    <location>
        <begin position="112"/>
        <end position="190"/>
    </location>
</feature>
<keyword evidence="3" id="KW-1185">Reference proteome</keyword>
<dbReference type="Proteomes" id="UP000077069">
    <property type="component" value="Unassembled WGS sequence"/>
</dbReference>
<dbReference type="InParanoid" id="A0A177CJH5"/>
<protein>
    <submittedName>
        <fullName evidence="2">Uncharacterized protein</fullName>
    </submittedName>
</protein>
<gene>
    <name evidence="2" type="ORF">CC84DRAFT_1216001</name>
</gene>
<feature type="compositionally biased region" description="Low complexity" evidence="1">
    <location>
        <begin position="131"/>
        <end position="146"/>
    </location>
</feature>
<dbReference type="GeneID" id="28766247"/>
<evidence type="ECO:0000313" key="3">
    <source>
        <dbReference type="Proteomes" id="UP000077069"/>
    </source>
</evidence>
<evidence type="ECO:0000256" key="1">
    <source>
        <dbReference type="SAM" id="MobiDB-lite"/>
    </source>
</evidence>
<dbReference type="RefSeq" id="XP_018037354.1">
    <property type="nucleotide sequence ID" value="XM_018182761.1"/>
</dbReference>
<reference evidence="2 3" key="1">
    <citation type="submission" date="2016-05" db="EMBL/GenBank/DDBJ databases">
        <title>Comparative analysis of secretome profiles of manganese(II)-oxidizing ascomycete fungi.</title>
        <authorList>
            <consortium name="DOE Joint Genome Institute"/>
            <person name="Zeiner C.A."/>
            <person name="Purvine S.O."/>
            <person name="Zink E.M."/>
            <person name="Wu S."/>
            <person name="Pasa-Tolic L."/>
            <person name="Chaput D.L."/>
            <person name="Haridas S."/>
            <person name="Grigoriev I.V."/>
            <person name="Santelli C.M."/>
            <person name="Hansel C.M."/>
        </authorList>
    </citation>
    <scope>NUCLEOTIDE SEQUENCE [LARGE SCALE GENOMIC DNA]</scope>
    <source>
        <strain evidence="2 3">AP3s5-JAC2a</strain>
    </source>
</reference>
<organism evidence="2 3">
    <name type="scientific">Paraphaeosphaeria sporulosa</name>
    <dbReference type="NCBI Taxonomy" id="1460663"/>
    <lineage>
        <taxon>Eukaryota</taxon>
        <taxon>Fungi</taxon>
        <taxon>Dikarya</taxon>
        <taxon>Ascomycota</taxon>
        <taxon>Pezizomycotina</taxon>
        <taxon>Dothideomycetes</taxon>
        <taxon>Pleosporomycetidae</taxon>
        <taxon>Pleosporales</taxon>
        <taxon>Massarineae</taxon>
        <taxon>Didymosphaeriaceae</taxon>
        <taxon>Paraphaeosphaeria</taxon>
    </lineage>
</organism>
<accession>A0A177CJH5</accession>
<sequence>MKEELAQELARQNKDQIASRGGISNTLEEIAAKQMGSTVASPVLVSQLPVPEAFARLDEGGNQRVIEAVRTAGNGRTVAGQLEKPTVPAVPQNSTVEQNTVAALVECTVREMQARQAKQHAQDKQANRHAQTTQTTQTVQTTQPTQARRPGLRLDQELYPEEDSQNLLRENTDEEDGDEEGAWEGEDNGY</sequence>
<dbReference type="AlphaFoldDB" id="A0A177CJH5"/>
<proteinExistence type="predicted"/>
<evidence type="ECO:0000313" key="2">
    <source>
        <dbReference type="EMBL" id="OAG06989.1"/>
    </source>
</evidence>
<dbReference type="EMBL" id="KV441551">
    <property type="protein sequence ID" value="OAG06989.1"/>
    <property type="molecule type" value="Genomic_DNA"/>
</dbReference>
<name>A0A177CJH5_9PLEO</name>
<feature type="compositionally biased region" description="Acidic residues" evidence="1">
    <location>
        <begin position="172"/>
        <end position="190"/>
    </location>
</feature>